<dbReference type="PANTHER" id="PTHR10157">
    <property type="entry name" value="DOPAMINE BETA HYDROXYLASE RELATED"/>
    <property type="match status" value="1"/>
</dbReference>
<evidence type="ECO:0000256" key="7">
    <source>
        <dbReference type="SAM" id="SignalP"/>
    </source>
</evidence>
<dbReference type="InterPro" id="IPR008977">
    <property type="entry name" value="PHM/PNGase_F_dom_sf"/>
</dbReference>
<evidence type="ECO:0000256" key="6">
    <source>
        <dbReference type="ARBA" id="ARBA00023180"/>
    </source>
</evidence>
<dbReference type="Gene3D" id="2.60.120.310">
    <property type="entry name" value="Copper type II, ascorbate-dependent monooxygenase, N-terminal domain"/>
    <property type="match status" value="1"/>
</dbReference>
<protein>
    <submittedName>
        <fullName evidence="10">DBH-like monooxygenase protein 1 homolog</fullName>
    </submittedName>
</protein>
<comment type="caution">
    <text evidence="10">The sequence shown here is derived from an EMBL/GenBank/DDBJ whole genome shotgun (WGS) entry which is preliminary data.</text>
</comment>
<evidence type="ECO:0000256" key="1">
    <source>
        <dbReference type="ARBA" id="ARBA00022723"/>
    </source>
</evidence>
<evidence type="ECO:0000256" key="5">
    <source>
        <dbReference type="ARBA" id="ARBA00023157"/>
    </source>
</evidence>
<dbReference type="EMBL" id="BLXT01007780">
    <property type="protein sequence ID" value="GFO42330.1"/>
    <property type="molecule type" value="Genomic_DNA"/>
</dbReference>
<evidence type="ECO:0000313" key="11">
    <source>
        <dbReference type="Proteomes" id="UP000735302"/>
    </source>
</evidence>
<evidence type="ECO:0000256" key="4">
    <source>
        <dbReference type="ARBA" id="ARBA00023033"/>
    </source>
</evidence>
<evidence type="ECO:0000256" key="3">
    <source>
        <dbReference type="ARBA" id="ARBA00023008"/>
    </source>
</evidence>
<dbReference type="Pfam" id="PF01082">
    <property type="entry name" value="Cu2_monooxygen"/>
    <property type="match status" value="1"/>
</dbReference>
<dbReference type="AlphaFoldDB" id="A0AAV4DED9"/>
<name>A0AAV4DED9_9GAST</name>
<organism evidence="10 11">
    <name type="scientific">Plakobranchus ocellatus</name>
    <dbReference type="NCBI Taxonomy" id="259542"/>
    <lineage>
        <taxon>Eukaryota</taxon>
        <taxon>Metazoa</taxon>
        <taxon>Spiralia</taxon>
        <taxon>Lophotrochozoa</taxon>
        <taxon>Mollusca</taxon>
        <taxon>Gastropoda</taxon>
        <taxon>Heterobranchia</taxon>
        <taxon>Euthyneura</taxon>
        <taxon>Panpulmonata</taxon>
        <taxon>Sacoglossa</taxon>
        <taxon>Placobranchoidea</taxon>
        <taxon>Plakobranchidae</taxon>
        <taxon>Plakobranchus</taxon>
    </lineage>
</organism>
<keyword evidence="1" id="KW-0479">Metal-binding</keyword>
<keyword evidence="5" id="KW-1015">Disulfide bond</keyword>
<feature type="chain" id="PRO_5043349116" evidence="7">
    <location>
        <begin position="17"/>
        <end position="470"/>
    </location>
</feature>
<gene>
    <name evidence="10" type="ORF">PoB_006883500</name>
</gene>
<keyword evidence="11" id="KW-1185">Reference proteome</keyword>
<feature type="signal peptide" evidence="7">
    <location>
        <begin position="1"/>
        <end position="16"/>
    </location>
</feature>
<keyword evidence="2" id="KW-0560">Oxidoreductase</keyword>
<keyword evidence="7" id="KW-0732">Signal</keyword>
<feature type="domain" description="Copper type II ascorbate-dependent monooxygenase N-terminal" evidence="8">
    <location>
        <begin position="34"/>
        <end position="158"/>
    </location>
</feature>
<dbReference type="InterPro" id="IPR000323">
    <property type="entry name" value="Cu2_ascorb_mOase_N"/>
</dbReference>
<dbReference type="InterPro" id="IPR024548">
    <property type="entry name" value="Cu2_monoox_C"/>
</dbReference>
<dbReference type="InterPro" id="IPR020611">
    <property type="entry name" value="Cu2_ascorb_mOase_CS-1"/>
</dbReference>
<dbReference type="InterPro" id="IPR000945">
    <property type="entry name" value="DBH-like"/>
</dbReference>
<dbReference type="SUPFAM" id="SSF49742">
    <property type="entry name" value="PHM/PNGase F"/>
    <property type="match status" value="2"/>
</dbReference>
<proteinExistence type="predicted"/>
<dbReference type="Pfam" id="PF03712">
    <property type="entry name" value="Cu2_monoox_C"/>
    <property type="match status" value="1"/>
</dbReference>
<accession>A0AAV4DED9</accession>
<dbReference type="InterPro" id="IPR014784">
    <property type="entry name" value="Cu2_ascorb_mOase-like_C"/>
</dbReference>
<sequence length="470" mass="53018">MKNIVSLLVILNVATAYKGPKRCEATLARDVKHFDVRLSKTSVPNQRTTYVCQAQPIPVSEDREYHAVAFEPLIENKHLIHHMLLFGCGESYDTPTKQAQSYIPHVCGPPDYGCRFFLVQWSMGMDGQICSPPDAGVRFGFKSFKTLALQIHWNNANLTDGMADSSGFRIYYTRELRKYDVGNLQVGQNDLEIPPGQDHYAQTGSCSSECTSQWLSQPTFLTRAHIHMHYTGDGGVLELVRGDKVIQEVVRDLTYNYARPPVHDLQEPVKVLPGDELRLTCFFNTKDGDKRRNRTVYFGEGSDGEMCYAFITYYPNVDHFNQCVQFDNYDVCTENGLASFGECIFDGFLHTFQSGMADAILEHCNTKGNKNEEDNIHKLCSEQCKDAIQEVTEHPCMQDRLGKQARRVLLPQIAAWAEDALVKSTGGTVKRESAVRSAKTLLSWVRAPPLVPWPDRKPERLRSSCCALAI</sequence>
<evidence type="ECO:0000256" key="2">
    <source>
        <dbReference type="ARBA" id="ARBA00023002"/>
    </source>
</evidence>
<feature type="domain" description="Copper type II ascorbate-dependent monooxygenase C-terminal" evidence="9">
    <location>
        <begin position="180"/>
        <end position="328"/>
    </location>
</feature>
<dbReference type="Proteomes" id="UP000735302">
    <property type="component" value="Unassembled WGS sequence"/>
</dbReference>
<dbReference type="GO" id="GO:0005507">
    <property type="term" value="F:copper ion binding"/>
    <property type="evidence" value="ECO:0007669"/>
    <property type="project" value="InterPro"/>
</dbReference>
<evidence type="ECO:0000313" key="10">
    <source>
        <dbReference type="EMBL" id="GFO42330.1"/>
    </source>
</evidence>
<keyword evidence="3" id="KW-0186">Copper</keyword>
<evidence type="ECO:0000259" key="8">
    <source>
        <dbReference type="Pfam" id="PF01082"/>
    </source>
</evidence>
<dbReference type="PANTHER" id="PTHR10157:SF23">
    <property type="entry name" value="MOXD1 HOMOLOG 1"/>
    <property type="match status" value="1"/>
</dbReference>
<dbReference type="InterPro" id="IPR036939">
    <property type="entry name" value="Cu2_ascorb_mOase_N_sf"/>
</dbReference>
<reference evidence="10 11" key="1">
    <citation type="journal article" date="2021" name="Elife">
        <title>Chloroplast acquisition without the gene transfer in kleptoplastic sea slugs, Plakobranchus ocellatus.</title>
        <authorList>
            <person name="Maeda T."/>
            <person name="Takahashi S."/>
            <person name="Yoshida T."/>
            <person name="Shimamura S."/>
            <person name="Takaki Y."/>
            <person name="Nagai Y."/>
            <person name="Toyoda A."/>
            <person name="Suzuki Y."/>
            <person name="Arimoto A."/>
            <person name="Ishii H."/>
            <person name="Satoh N."/>
            <person name="Nishiyama T."/>
            <person name="Hasebe M."/>
            <person name="Maruyama T."/>
            <person name="Minagawa J."/>
            <person name="Obokata J."/>
            <person name="Shigenobu S."/>
        </authorList>
    </citation>
    <scope>NUCLEOTIDE SEQUENCE [LARGE SCALE GENOMIC DNA]</scope>
</reference>
<dbReference type="GO" id="GO:0004500">
    <property type="term" value="F:dopamine beta-monooxygenase activity"/>
    <property type="evidence" value="ECO:0007669"/>
    <property type="project" value="InterPro"/>
</dbReference>
<evidence type="ECO:0000259" key="9">
    <source>
        <dbReference type="Pfam" id="PF03712"/>
    </source>
</evidence>
<keyword evidence="4 10" id="KW-0503">Monooxygenase</keyword>
<keyword evidence="6" id="KW-0325">Glycoprotein</keyword>
<dbReference type="PROSITE" id="PS00084">
    <property type="entry name" value="CU2_MONOOXYGENASE_1"/>
    <property type="match status" value="1"/>
</dbReference>
<dbReference type="Gene3D" id="2.60.120.230">
    <property type="match status" value="1"/>
</dbReference>